<dbReference type="AlphaFoldDB" id="A0A1I5UWS4"/>
<dbReference type="GO" id="GO:0060003">
    <property type="term" value="P:copper ion export"/>
    <property type="evidence" value="ECO:0007669"/>
    <property type="project" value="TreeGrafter"/>
</dbReference>
<dbReference type="PANTHER" id="PTHR30097:SF4">
    <property type="entry name" value="SLR6042 PROTEIN"/>
    <property type="match status" value="1"/>
</dbReference>
<evidence type="ECO:0000313" key="7">
    <source>
        <dbReference type="EMBL" id="SFP99156.1"/>
    </source>
</evidence>
<comment type="similarity">
    <text evidence="1">Belongs to the membrane fusion protein (MFP) (TC 8.A.1) family.</text>
</comment>
<name>A0A1I5UWS4_9BACT</name>
<dbReference type="RefSeq" id="WP_092017918.1">
    <property type="nucleotide sequence ID" value="NZ_FOXH01000008.1"/>
</dbReference>
<dbReference type="InterPro" id="IPR058627">
    <property type="entry name" value="MdtA-like_C"/>
</dbReference>
<dbReference type="GO" id="GO:0016020">
    <property type="term" value="C:membrane"/>
    <property type="evidence" value="ECO:0007669"/>
    <property type="project" value="InterPro"/>
</dbReference>
<protein>
    <submittedName>
        <fullName evidence="7">Membrane fusion protein, cobalt-zinc-cadmium efflux system</fullName>
    </submittedName>
</protein>
<feature type="domain" description="Multidrug resistance protein MdtA-like C-terminal permuted SH3" evidence="5">
    <location>
        <begin position="298"/>
        <end position="352"/>
    </location>
</feature>
<dbReference type="PANTHER" id="PTHR30097">
    <property type="entry name" value="CATION EFFLUX SYSTEM PROTEIN CUSB"/>
    <property type="match status" value="1"/>
</dbReference>
<sequence length="364" mass="40934">MKKYIFLLTVLSFVIFQSCNSEKHNKNGQVREQFCLPDSVNNKLETVKADLEIVQSELNLTAKVASFENKEVKVEPLVNGIIQDIVVDLGDYVKKGQTLAIIRSTDVADVENDIITAESNLMTAKKNLKVMKDLYKSGLASTKDIVIAENELLKAESELQKSKTISSLYSIDKSLYTLKAPISGFVLEKNPDISETMPYHLEQTGPFFRIADLSEVQIVAHVYETDISKIKLGNKAKIKLLAYPGESFIGKIDKINNVIDPSTRTMNVRINLKNPRNLLKPDMFAVASIISDETSKMITIPSNAIISDRNRTYVMIFKDKCHMETRRIKVTKTTGNKSYVSEGLKEGETIMTKYQNIAYEAMND</sequence>
<feature type="domain" description="CusB-like beta-barrel" evidence="4">
    <location>
        <begin position="218"/>
        <end position="290"/>
    </location>
</feature>
<dbReference type="Gene3D" id="2.40.30.170">
    <property type="match status" value="1"/>
</dbReference>
<dbReference type="OrthoDB" id="9806939at2"/>
<evidence type="ECO:0000256" key="3">
    <source>
        <dbReference type="SAM" id="Coils"/>
    </source>
</evidence>
<dbReference type="InterPro" id="IPR058792">
    <property type="entry name" value="Beta-barrel_RND_2"/>
</dbReference>
<keyword evidence="8" id="KW-1185">Reference proteome</keyword>
<dbReference type="Proteomes" id="UP000199306">
    <property type="component" value="Unassembled WGS sequence"/>
</dbReference>
<feature type="coiled-coil region" evidence="3">
    <location>
        <begin position="107"/>
        <end position="165"/>
    </location>
</feature>
<proteinExistence type="inferred from homology"/>
<accession>A0A1I5UWS4</accession>
<dbReference type="Gene3D" id="1.10.287.470">
    <property type="entry name" value="Helix hairpin bin"/>
    <property type="match status" value="1"/>
</dbReference>
<dbReference type="PROSITE" id="PS51257">
    <property type="entry name" value="PROKAR_LIPOPROTEIN"/>
    <property type="match status" value="1"/>
</dbReference>
<organism evidence="7 8">
    <name type="scientific">Pseudarcicella hirudinis</name>
    <dbReference type="NCBI Taxonomy" id="1079859"/>
    <lineage>
        <taxon>Bacteria</taxon>
        <taxon>Pseudomonadati</taxon>
        <taxon>Bacteroidota</taxon>
        <taxon>Cytophagia</taxon>
        <taxon>Cytophagales</taxon>
        <taxon>Flectobacillaceae</taxon>
        <taxon>Pseudarcicella</taxon>
    </lineage>
</organism>
<dbReference type="Pfam" id="PF25973">
    <property type="entry name" value="BSH_CzcB"/>
    <property type="match status" value="1"/>
</dbReference>
<dbReference type="GO" id="GO:0030313">
    <property type="term" value="C:cell envelope"/>
    <property type="evidence" value="ECO:0007669"/>
    <property type="project" value="TreeGrafter"/>
</dbReference>
<dbReference type="FunFam" id="2.40.30.170:FF:000010">
    <property type="entry name" value="Efflux RND transporter periplasmic adaptor subunit"/>
    <property type="match status" value="1"/>
</dbReference>
<dbReference type="InterPro" id="IPR006143">
    <property type="entry name" value="RND_pump_MFP"/>
</dbReference>
<dbReference type="SUPFAM" id="SSF111369">
    <property type="entry name" value="HlyD-like secretion proteins"/>
    <property type="match status" value="1"/>
</dbReference>
<dbReference type="STRING" id="1079859.SAMN04515674_10874"/>
<evidence type="ECO:0000256" key="2">
    <source>
        <dbReference type="ARBA" id="ARBA00022448"/>
    </source>
</evidence>
<evidence type="ECO:0000256" key="1">
    <source>
        <dbReference type="ARBA" id="ARBA00009477"/>
    </source>
</evidence>
<keyword evidence="3" id="KW-0175">Coiled coil</keyword>
<dbReference type="GO" id="GO:0015679">
    <property type="term" value="P:plasma membrane copper ion transport"/>
    <property type="evidence" value="ECO:0007669"/>
    <property type="project" value="TreeGrafter"/>
</dbReference>
<keyword evidence="2" id="KW-0813">Transport</keyword>
<dbReference type="Pfam" id="PF25967">
    <property type="entry name" value="RND-MFP_C"/>
    <property type="match status" value="1"/>
</dbReference>
<dbReference type="GO" id="GO:0022857">
    <property type="term" value="F:transmembrane transporter activity"/>
    <property type="evidence" value="ECO:0007669"/>
    <property type="project" value="InterPro"/>
</dbReference>
<gene>
    <name evidence="7" type="ORF">SAMN04515674_10874</name>
</gene>
<feature type="domain" description="CzcB-like barrel-sandwich hybrid" evidence="6">
    <location>
        <begin position="71"/>
        <end position="190"/>
    </location>
</feature>
<dbReference type="Gene3D" id="2.40.420.20">
    <property type="match status" value="1"/>
</dbReference>
<dbReference type="InterPro" id="IPR058647">
    <property type="entry name" value="BSH_CzcB-like"/>
</dbReference>
<evidence type="ECO:0000313" key="8">
    <source>
        <dbReference type="Proteomes" id="UP000199306"/>
    </source>
</evidence>
<evidence type="ECO:0000259" key="4">
    <source>
        <dbReference type="Pfam" id="PF25954"/>
    </source>
</evidence>
<dbReference type="InterPro" id="IPR051909">
    <property type="entry name" value="MFP_Cation_Efflux"/>
</dbReference>
<dbReference type="Pfam" id="PF25954">
    <property type="entry name" value="Beta-barrel_RND_2"/>
    <property type="match status" value="1"/>
</dbReference>
<dbReference type="NCBIfam" id="TIGR01730">
    <property type="entry name" value="RND_mfp"/>
    <property type="match status" value="1"/>
</dbReference>
<dbReference type="Gene3D" id="2.40.50.100">
    <property type="match status" value="1"/>
</dbReference>
<evidence type="ECO:0000259" key="6">
    <source>
        <dbReference type="Pfam" id="PF25973"/>
    </source>
</evidence>
<evidence type="ECO:0000259" key="5">
    <source>
        <dbReference type="Pfam" id="PF25967"/>
    </source>
</evidence>
<dbReference type="EMBL" id="FOXH01000008">
    <property type="protein sequence ID" value="SFP99156.1"/>
    <property type="molecule type" value="Genomic_DNA"/>
</dbReference>
<reference evidence="7 8" key="1">
    <citation type="submission" date="2016-10" db="EMBL/GenBank/DDBJ databases">
        <authorList>
            <person name="de Groot N.N."/>
        </authorList>
    </citation>
    <scope>NUCLEOTIDE SEQUENCE [LARGE SCALE GENOMIC DNA]</scope>
    <source>
        <strain evidence="8">E92,LMG 26720,CCM 7988</strain>
    </source>
</reference>